<evidence type="ECO:0000259" key="1">
    <source>
        <dbReference type="PROSITE" id="PS50887"/>
    </source>
</evidence>
<dbReference type="PROSITE" id="PS50887">
    <property type="entry name" value="GGDEF"/>
    <property type="match status" value="1"/>
</dbReference>
<dbReference type="SUPFAM" id="SSF55781">
    <property type="entry name" value="GAF domain-like"/>
    <property type="match status" value="1"/>
</dbReference>
<protein>
    <submittedName>
        <fullName evidence="2">Diguanylate cyclase/phosphodiesterase (GGDEF &amp; EAL domains) with PAS/PAC sensor(S)</fullName>
    </submittedName>
</protein>
<dbReference type="PANTHER" id="PTHR45138:SF9">
    <property type="entry name" value="DIGUANYLATE CYCLASE DGCM-RELATED"/>
    <property type="match status" value="1"/>
</dbReference>
<dbReference type="GO" id="GO:0005886">
    <property type="term" value="C:plasma membrane"/>
    <property type="evidence" value="ECO:0007669"/>
    <property type="project" value="TreeGrafter"/>
</dbReference>
<sequence length="462" mass="52066">MPKILVIASPSKDPTPILHDCGFNDLTLKKELPVNQDSPDTPPDIIILNEGLTTRRGLQQLDKAFPSVPKVILSAKKNRRLSFIKERPLSDLLINPECKELIESIERLEYERRLITENLSLKKEGATLCRLTDLFDEITHILKVSDELDDVLSKIMNRIKSEIGARGWAILLRDDKMNELYVMQASAKKSKRSRNCRLKVGEGIAGWVVEKGKPVIVNDVTGDKRFLSGIDGYPGADTRSVMTVPIGDREGVLGVIELINKRNAGGFTDDDIRLVTRLSGLVATAINLITVHQKMAELAITDDLTKLFNSRYLQRTLDMEIERCKRYKTSISLIFMDIDYFKHVNDRHGHLVGSKVLVEVGQFLLKKLRSVDIVARYGGDEFVIVLPQTFPKYAAQIAERLRKTIAATVFLKKEGYSIRLTASFGVASYPETANSKEDLMRLADEAMYKVKYQTRNGVYAII</sequence>
<dbReference type="InterPro" id="IPR029787">
    <property type="entry name" value="Nucleotide_cyclase"/>
</dbReference>
<dbReference type="FunFam" id="3.30.70.270:FF:000001">
    <property type="entry name" value="Diguanylate cyclase domain protein"/>
    <property type="match status" value="1"/>
</dbReference>
<dbReference type="Pfam" id="PF13185">
    <property type="entry name" value="GAF_2"/>
    <property type="match status" value="1"/>
</dbReference>
<dbReference type="SMART" id="SM00065">
    <property type="entry name" value="GAF"/>
    <property type="match status" value="1"/>
</dbReference>
<dbReference type="NCBIfam" id="TIGR00254">
    <property type="entry name" value="GGDEF"/>
    <property type="match status" value="1"/>
</dbReference>
<dbReference type="Pfam" id="PF00990">
    <property type="entry name" value="GGDEF"/>
    <property type="match status" value="1"/>
</dbReference>
<evidence type="ECO:0000313" key="2">
    <source>
        <dbReference type="EMBL" id="VAX31647.1"/>
    </source>
</evidence>
<proteinExistence type="predicted"/>
<dbReference type="CDD" id="cd01949">
    <property type="entry name" value="GGDEF"/>
    <property type="match status" value="1"/>
</dbReference>
<dbReference type="GO" id="GO:0052621">
    <property type="term" value="F:diguanylate cyclase activity"/>
    <property type="evidence" value="ECO:0007669"/>
    <property type="project" value="TreeGrafter"/>
</dbReference>
<dbReference type="GO" id="GO:0043709">
    <property type="term" value="P:cell adhesion involved in single-species biofilm formation"/>
    <property type="evidence" value="ECO:0007669"/>
    <property type="project" value="TreeGrafter"/>
</dbReference>
<dbReference type="AlphaFoldDB" id="A0A3B1DSN6"/>
<dbReference type="EMBL" id="UOGH01000210">
    <property type="protein sequence ID" value="VAX31647.1"/>
    <property type="molecule type" value="Genomic_DNA"/>
</dbReference>
<accession>A0A3B1DSN6</accession>
<organism evidence="2">
    <name type="scientific">hydrothermal vent metagenome</name>
    <dbReference type="NCBI Taxonomy" id="652676"/>
    <lineage>
        <taxon>unclassified sequences</taxon>
        <taxon>metagenomes</taxon>
        <taxon>ecological metagenomes</taxon>
    </lineage>
</organism>
<dbReference type="InterPro" id="IPR043128">
    <property type="entry name" value="Rev_trsase/Diguanyl_cyclase"/>
</dbReference>
<feature type="domain" description="GGDEF" evidence="1">
    <location>
        <begin position="329"/>
        <end position="462"/>
    </location>
</feature>
<dbReference type="SUPFAM" id="SSF55073">
    <property type="entry name" value="Nucleotide cyclase"/>
    <property type="match status" value="1"/>
</dbReference>
<dbReference type="Gene3D" id="3.30.450.40">
    <property type="match status" value="1"/>
</dbReference>
<dbReference type="InterPro" id="IPR003018">
    <property type="entry name" value="GAF"/>
</dbReference>
<gene>
    <name evidence="2" type="ORF">MNBD_NITROSPIRAE02-1535</name>
</gene>
<reference evidence="2" key="1">
    <citation type="submission" date="2018-06" db="EMBL/GenBank/DDBJ databases">
        <authorList>
            <person name="Zhirakovskaya E."/>
        </authorList>
    </citation>
    <scope>NUCLEOTIDE SEQUENCE</scope>
</reference>
<dbReference type="PANTHER" id="PTHR45138">
    <property type="entry name" value="REGULATORY COMPONENTS OF SENSORY TRANSDUCTION SYSTEM"/>
    <property type="match status" value="1"/>
</dbReference>
<dbReference type="Gene3D" id="3.30.70.270">
    <property type="match status" value="1"/>
</dbReference>
<name>A0A3B1DSN6_9ZZZZ</name>
<dbReference type="InterPro" id="IPR029016">
    <property type="entry name" value="GAF-like_dom_sf"/>
</dbReference>
<dbReference type="SMART" id="SM00267">
    <property type="entry name" value="GGDEF"/>
    <property type="match status" value="1"/>
</dbReference>
<dbReference type="InterPro" id="IPR050469">
    <property type="entry name" value="Diguanylate_Cyclase"/>
</dbReference>
<dbReference type="GO" id="GO:1902201">
    <property type="term" value="P:negative regulation of bacterial-type flagellum-dependent cell motility"/>
    <property type="evidence" value="ECO:0007669"/>
    <property type="project" value="TreeGrafter"/>
</dbReference>
<dbReference type="InterPro" id="IPR000160">
    <property type="entry name" value="GGDEF_dom"/>
</dbReference>